<evidence type="ECO:0000313" key="2">
    <source>
        <dbReference type="Proteomes" id="UP001060085"/>
    </source>
</evidence>
<proteinExistence type="predicted"/>
<comment type="caution">
    <text evidence="1">The sequence shown here is derived from an EMBL/GenBank/DDBJ whole genome shotgun (WGS) entry which is preliminary data.</text>
</comment>
<name>A0ACB9ZY47_CATRO</name>
<dbReference type="EMBL" id="CM044707">
    <property type="protein sequence ID" value="KAI5653439.1"/>
    <property type="molecule type" value="Genomic_DNA"/>
</dbReference>
<accession>A0ACB9ZY47</accession>
<dbReference type="Proteomes" id="UP001060085">
    <property type="component" value="Linkage Group LG07"/>
</dbReference>
<reference evidence="2" key="1">
    <citation type="journal article" date="2023" name="Nat. Plants">
        <title>Single-cell RNA sequencing provides a high-resolution roadmap for understanding the multicellular compartmentation of specialized metabolism.</title>
        <authorList>
            <person name="Sun S."/>
            <person name="Shen X."/>
            <person name="Li Y."/>
            <person name="Li Y."/>
            <person name="Wang S."/>
            <person name="Li R."/>
            <person name="Zhang H."/>
            <person name="Shen G."/>
            <person name="Guo B."/>
            <person name="Wei J."/>
            <person name="Xu J."/>
            <person name="St-Pierre B."/>
            <person name="Chen S."/>
            <person name="Sun C."/>
        </authorList>
    </citation>
    <scope>NUCLEOTIDE SEQUENCE [LARGE SCALE GENOMIC DNA]</scope>
</reference>
<organism evidence="1 2">
    <name type="scientific">Catharanthus roseus</name>
    <name type="common">Madagascar periwinkle</name>
    <name type="synonym">Vinca rosea</name>
    <dbReference type="NCBI Taxonomy" id="4058"/>
    <lineage>
        <taxon>Eukaryota</taxon>
        <taxon>Viridiplantae</taxon>
        <taxon>Streptophyta</taxon>
        <taxon>Embryophyta</taxon>
        <taxon>Tracheophyta</taxon>
        <taxon>Spermatophyta</taxon>
        <taxon>Magnoliopsida</taxon>
        <taxon>eudicotyledons</taxon>
        <taxon>Gunneridae</taxon>
        <taxon>Pentapetalae</taxon>
        <taxon>asterids</taxon>
        <taxon>lamiids</taxon>
        <taxon>Gentianales</taxon>
        <taxon>Apocynaceae</taxon>
        <taxon>Rauvolfioideae</taxon>
        <taxon>Vinceae</taxon>
        <taxon>Catharanthinae</taxon>
        <taxon>Catharanthus</taxon>
    </lineage>
</organism>
<keyword evidence="2" id="KW-1185">Reference proteome</keyword>
<gene>
    <name evidence="1" type="ORF">M9H77_30626</name>
</gene>
<sequence>MQPEREILELIDERDWLRQFIAQFLGTTRDSMDRARDELESRPGCSSSQCPQAENMSCSQSPNHVDEAVSESSKKKQSESIKEATPRLEQATQETSMVTRNERVPATGADEALERFLKFQPSEFYGEVEQEIKAKLFLEQLNDIYDTLMYEDALRVTFLAFRLRGMEKDWWRRAFKAQTLKN</sequence>
<evidence type="ECO:0000313" key="1">
    <source>
        <dbReference type="EMBL" id="KAI5653439.1"/>
    </source>
</evidence>
<protein>
    <submittedName>
        <fullName evidence="1">Uncharacterized protein</fullName>
    </submittedName>
</protein>